<dbReference type="EMBL" id="KE651166">
    <property type="protein sequence ID" value="EEB07751.1"/>
    <property type="molecule type" value="Genomic_DNA"/>
</dbReference>
<protein>
    <submittedName>
        <fullName evidence="4">3 beta-hydroxysteroid dehydrogenase/delta 5-4-isomerase</fullName>
    </submittedName>
</protein>
<dbReference type="eggNOG" id="KOG1430">
    <property type="taxonomic scope" value="Eukaryota"/>
</dbReference>
<dbReference type="PANTHER" id="PTHR43245:SF51">
    <property type="entry name" value="SHORT CHAIN DEHYDROGENASE_REDUCTASE FAMILY 42E, MEMBER 2"/>
    <property type="match status" value="1"/>
</dbReference>
<dbReference type="CDD" id="cd09813">
    <property type="entry name" value="3b-HSD-NSDHL-like_SDR_e"/>
    <property type="match status" value="1"/>
</dbReference>
<dbReference type="GO" id="GO:0006696">
    <property type="term" value="P:ergosterol biosynthetic process"/>
    <property type="evidence" value="ECO:0007669"/>
    <property type="project" value="EnsemblFungi"/>
</dbReference>
<feature type="domain" description="3-beta hydroxysteroid dehydrogenase/isomerase" evidence="3">
    <location>
        <begin position="4"/>
        <end position="266"/>
    </location>
</feature>
<evidence type="ECO:0000313" key="5">
    <source>
        <dbReference type="JaponicusDB" id="SJAG_02855"/>
    </source>
</evidence>
<dbReference type="RefSeq" id="XP_002174044.1">
    <property type="nucleotide sequence ID" value="XM_002174008.2"/>
</dbReference>
<dbReference type="GO" id="GO:0016853">
    <property type="term" value="F:isomerase activity"/>
    <property type="evidence" value="ECO:0007669"/>
    <property type="project" value="UniProtKB-KW"/>
</dbReference>
<dbReference type="Proteomes" id="UP000001744">
    <property type="component" value="Unassembled WGS sequence"/>
</dbReference>
<dbReference type="STRING" id="402676.B6K1D0"/>
<keyword evidence="6" id="KW-1185">Reference proteome</keyword>
<name>B6K1D0_SCHJY</name>
<evidence type="ECO:0000256" key="1">
    <source>
        <dbReference type="ARBA" id="ARBA00009219"/>
    </source>
</evidence>
<dbReference type="OMA" id="EAERWCV"/>
<dbReference type="JaponicusDB" id="SJAG_02855">
    <property type="gene designation" value="erg26"/>
</dbReference>
<dbReference type="HOGENOM" id="CLU_007383_6_8_1"/>
<sequence length="337" mass="37677">MESVIVFGSGFLGGHILRQLSQRKGLRIAAFDVRANEELQKELEGKFEMFTGDITNKEDVEKALKTFKPQVVIHTVSPVHNLGRDIYFHVNVDGTENLLRVARENGVAAFVYTSSAGVVFDGHDLINVNEECPLPEKPMDAYNESKAMAEKAVIEANCPEMKTVGLRVAGLFGPGDRQMVPGMMNVLKNNQTKFQLGDNLNLFDFTYIENAAYSHLLAADKLLAGAKGVDGQVYFITNGQVIYFWDFPRALWAHVGHVPPYIIKMPRAIGLVLAGLAEWACAILGKEPGFTRFRVKFSCANRYYDISKARTLLGYEPKVDLEEGIRRTLKWVDETKQ</sequence>
<dbReference type="GO" id="GO:0102175">
    <property type="term" value="F:3-beta-hydroxysteroid dehydrogenase (NAD+)/C4-decarboxylase activity"/>
    <property type="evidence" value="ECO:0007669"/>
    <property type="project" value="EnsemblFungi"/>
</dbReference>
<evidence type="ECO:0000256" key="2">
    <source>
        <dbReference type="ARBA" id="ARBA00023002"/>
    </source>
</evidence>
<dbReference type="GeneID" id="7048539"/>
<dbReference type="OrthoDB" id="10058185at2759"/>
<dbReference type="PANTHER" id="PTHR43245">
    <property type="entry name" value="BIFUNCTIONAL POLYMYXIN RESISTANCE PROTEIN ARNA"/>
    <property type="match status" value="1"/>
</dbReference>
<dbReference type="Pfam" id="PF01073">
    <property type="entry name" value="3Beta_HSD"/>
    <property type="match status" value="1"/>
</dbReference>
<dbReference type="SUPFAM" id="SSF51735">
    <property type="entry name" value="NAD(P)-binding Rossmann-fold domains"/>
    <property type="match status" value="1"/>
</dbReference>
<accession>B6K1D0</accession>
<dbReference type="GO" id="GO:0005789">
    <property type="term" value="C:endoplasmic reticulum membrane"/>
    <property type="evidence" value="ECO:0007669"/>
    <property type="project" value="EnsemblFungi"/>
</dbReference>
<proteinExistence type="inferred from homology"/>
<dbReference type="InterPro" id="IPR050177">
    <property type="entry name" value="Lipid_A_modif_metabolic_enz"/>
</dbReference>
<comment type="similarity">
    <text evidence="1">Belongs to the 3-beta-HSD family.</text>
</comment>
<evidence type="ECO:0000259" key="3">
    <source>
        <dbReference type="Pfam" id="PF01073"/>
    </source>
</evidence>
<evidence type="ECO:0000313" key="4">
    <source>
        <dbReference type="EMBL" id="EEB07751.1"/>
    </source>
</evidence>
<dbReference type="InterPro" id="IPR036291">
    <property type="entry name" value="NAD(P)-bd_dom_sf"/>
</dbReference>
<reference evidence="4 6" key="1">
    <citation type="journal article" date="2011" name="Science">
        <title>Comparative functional genomics of the fission yeasts.</title>
        <authorList>
            <person name="Rhind N."/>
            <person name="Chen Z."/>
            <person name="Yassour M."/>
            <person name="Thompson D.A."/>
            <person name="Haas B.J."/>
            <person name="Habib N."/>
            <person name="Wapinski I."/>
            <person name="Roy S."/>
            <person name="Lin M.F."/>
            <person name="Heiman D.I."/>
            <person name="Young S.K."/>
            <person name="Furuya K."/>
            <person name="Guo Y."/>
            <person name="Pidoux A."/>
            <person name="Chen H.M."/>
            <person name="Robbertse B."/>
            <person name="Goldberg J.M."/>
            <person name="Aoki K."/>
            <person name="Bayne E.H."/>
            <person name="Berlin A.M."/>
            <person name="Desjardins C.A."/>
            <person name="Dobbs E."/>
            <person name="Dukaj L."/>
            <person name="Fan L."/>
            <person name="FitzGerald M.G."/>
            <person name="French C."/>
            <person name="Gujja S."/>
            <person name="Hansen K."/>
            <person name="Keifenheim D."/>
            <person name="Levin J.Z."/>
            <person name="Mosher R.A."/>
            <person name="Mueller C.A."/>
            <person name="Pfiffner J."/>
            <person name="Priest M."/>
            <person name="Russ C."/>
            <person name="Smialowska A."/>
            <person name="Swoboda P."/>
            <person name="Sykes S.M."/>
            <person name="Vaughn M."/>
            <person name="Vengrova S."/>
            <person name="Yoder R."/>
            <person name="Zeng Q."/>
            <person name="Allshire R."/>
            <person name="Baulcombe D."/>
            <person name="Birren B.W."/>
            <person name="Brown W."/>
            <person name="Ekwall K."/>
            <person name="Kellis M."/>
            <person name="Leatherwood J."/>
            <person name="Levin H."/>
            <person name="Margalit H."/>
            <person name="Martienssen R."/>
            <person name="Nieduszynski C.A."/>
            <person name="Spatafora J.W."/>
            <person name="Friedman N."/>
            <person name="Dalgaard J.Z."/>
            <person name="Baumann P."/>
            <person name="Niki H."/>
            <person name="Regev A."/>
            <person name="Nusbaum C."/>
        </authorList>
    </citation>
    <scope>NUCLEOTIDE SEQUENCE [LARGE SCALE GENOMIC DNA]</scope>
    <source>
        <strain evidence="6">yFS275 / FY16936</strain>
    </source>
</reference>
<dbReference type="Gene3D" id="3.40.50.720">
    <property type="entry name" value="NAD(P)-binding Rossmann-like Domain"/>
    <property type="match status" value="1"/>
</dbReference>
<dbReference type="AlphaFoldDB" id="B6K1D0"/>
<organism evidence="4 6">
    <name type="scientific">Schizosaccharomyces japonicus (strain yFS275 / FY16936)</name>
    <name type="common">Fission yeast</name>
    <dbReference type="NCBI Taxonomy" id="402676"/>
    <lineage>
        <taxon>Eukaryota</taxon>
        <taxon>Fungi</taxon>
        <taxon>Dikarya</taxon>
        <taxon>Ascomycota</taxon>
        <taxon>Taphrinomycotina</taxon>
        <taxon>Schizosaccharomycetes</taxon>
        <taxon>Schizosaccharomycetales</taxon>
        <taxon>Schizosaccharomycetaceae</taxon>
        <taxon>Schizosaccharomyces</taxon>
    </lineage>
</organism>
<gene>
    <name evidence="5" type="primary">erg26</name>
    <name evidence="4" type="ORF">SJAG_02855</name>
</gene>
<evidence type="ECO:0000313" key="6">
    <source>
        <dbReference type="Proteomes" id="UP000001744"/>
    </source>
</evidence>
<keyword evidence="2" id="KW-0560">Oxidoreductase</keyword>
<dbReference type="VEuPathDB" id="FungiDB:SJAG_02855"/>
<dbReference type="InterPro" id="IPR002225">
    <property type="entry name" value="3Beta_OHSteriod_DH/Estase"/>
</dbReference>